<name>A0A239GBG8_9BURK</name>
<keyword evidence="2" id="KW-0472">Membrane</keyword>
<keyword evidence="5" id="KW-1185">Reference proteome</keyword>
<dbReference type="InterPro" id="IPR051203">
    <property type="entry name" value="Polysaccharide_Synthase-Rel"/>
</dbReference>
<dbReference type="EMBL" id="FZOT01000004">
    <property type="protein sequence ID" value="SNS65803.1"/>
    <property type="molecule type" value="Genomic_DNA"/>
</dbReference>
<dbReference type="AlphaFoldDB" id="A0A239GBG8"/>
<dbReference type="SUPFAM" id="SSF51735">
    <property type="entry name" value="NAD(P)-binding Rossmann-fold domains"/>
    <property type="match status" value="2"/>
</dbReference>
<dbReference type="Gene3D" id="3.40.50.720">
    <property type="entry name" value="NAD(P)-binding Rossmann-like Domain"/>
    <property type="match status" value="2"/>
</dbReference>
<evidence type="ECO:0000256" key="1">
    <source>
        <dbReference type="ARBA" id="ARBA00007430"/>
    </source>
</evidence>
<dbReference type="Pfam" id="PF13727">
    <property type="entry name" value="CoA_binding_3"/>
    <property type="match status" value="1"/>
</dbReference>
<feature type="domain" description="Polysaccharide biosynthesis protein CapD-like" evidence="3">
    <location>
        <begin position="256"/>
        <end position="544"/>
    </location>
</feature>
<dbReference type="InterPro" id="IPR003869">
    <property type="entry name" value="Polysac_CapD-like"/>
</dbReference>
<evidence type="ECO:0000313" key="5">
    <source>
        <dbReference type="Proteomes" id="UP000198284"/>
    </source>
</evidence>
<protein>
    <submittedName>
        <fullName evidence="4">NDP-sugar epimerase, includes UDP-GlcNAc-inverting 4,6-dehydratase FlaA1 and capsular polysaccharide biosynthesis protein EpsC</fullName>
    </submittedName>
</protein>
<feature type="transmembrane region" description="Helical" evidence="2">
    <location>
        <begin position="20"/>
        <end position="42"/>
    </location>
</feature>
<evidence type="ECO:0000259" key="3">
    <source>
        <dbReference type="Pfam" id="PF02719"/>
    </source>
</evidence>
<dbReference type="CDD" id="cd05237">
    <property type="entry name" value="UDP_invert_4-6DH_SDR_e"/>
    <property type="match status" value="1"/>
</dbReference>
<proteinExistence type="inferred from homology"/>
<keyword evidence="2" id="KW-1133">Transmembrane helix</keyword>
<gene>
    <name evidence="4" type="ORF">SAMN06265795_104313</name>
</gene>
<sequence>MLALLLRVGEAQAITRYGLLPYLLVTAITIGAFAATGLYGAVVRFIDQCLLIAAGIGLALAIAPIYLLSSYFNYLKIPHNALMIYWFVAFSHVVMSRMTARALLRDSQFEKRKRMGPLVAVYGAGEAGVKLARAIRVSDKYRLACFFDDKSVLKNRNVAGLRVFSPDLVVDVVAHHHIDLIIIAIPSATPEQRKAIIANAQKSGAQVKTLYNLMELADEHITTRSIRDLKVDDLLGREPIQPDMHLFKKCVHHQNILVTGAGGSIGSELCRQVLTLDPLSLHLIDHCEYALYNIQQQLRDRFPRAVVHAHLGSVCDARLVDRVVADNKIDTIYHAAAYKHVPLVEGNMAEGLRNNILGAEIVANAAQRFKVKTCVLVSTDKAVRPTSIMGASKRIAELIFQAAAVKQSGTKFCAVRFGNVLGSSGSVVPLFKQQIERGGPITITHRDVVRYFMSIPEAAQLVVQAGAMATGGDVFVMDMGSPVKIVDLARTMIAMCGLTEKCPENPSGDIEIQFIGLRPGEKLFEELFAGNDAIPSRHPRIMTTTEYVIEPDVLSQQVAYLMVACATNDTSMLKILVRKLVHGYARDATKEAALVPGQADDTETLPTLPFMPIRMMGRTGLRH</sequence>
<accession>A0A239GBG8</accession>
<dbReference type="PANTHER" id="PTHR43318">
    <property type="entry name" value="UDP-N-ACETYLGLUCOSAMINE 4,6-DEHYDRATASE"/>
    <property type="match status" value="1"/>
</dbReference>
<dbReference type="InterPro" id="IPR036291">
    <property type="entry name" value="NAD(P)-bd_dom_sf"/>
</dbReference>
<dbReference type="PANTHER" id="PTHR43318:SF1">
    <property type="entry name" value="POLYSACCHARIDE BIOSYNTHESIS PROTEIN EPSC-RELATED"/>
    <property type="match status" value="1"/>
</dbReference>
<dbReference type="Pfam" id="PF02719">
    <property type="entry name" value="Polysacc_synt_2"/>
    <property type="match status" value="1"/>
</dbReference>
<dbReference type="Proteomes" id="UP000198284">
    <property type="component" value="Unassembled WGS sequence"/>
</dbReference>
<evidence type="ECO:0000313" key="4">
    <source>
        <dbReference type="EMBL" id="SNS65803.1"/>
    </source>
</evidence>
<comment type="similarity">
    <text evidence="1">Belongs to the polysaccharide synthase family.</text>
</comment>
<feature type="transmembrane region" description="Helical" evidence="2">
    <location>
        <begin position="49"/>
        <end position="72"/>
    </location>
</feature>
<evidence type="ECO:0000256" key="2">
    <source>
        <dbReference type="SAM" id="Phobius"/>
    </source>
</evidence>
<organism evidence="4 5">
    <name type="scientific">Noviherbaspirillum humi</name>
    <dbReference type="NCBI Taxonomy" id="1688639"/>
    <lineage>
        <taxon>Bacteria</taxon>
        <taxon>Pseudomonadati</taxon>
        <taxon>Pseudomonadota</taxon>
        <taxon>Betaproteobacteria</taxon>
        <taxon>Burkholderiales</taxon>
        <taxon>Oxalobacteraceae</taxon>
        <taxon>Noviherbaspirillum</taxon>
    </lineage>
</organism>
<feature type="transmembrane region" description="Helical" evidence="2">
    <location>
        <begin position="84"/>
        <end position="104"/>
    </location>
</feature>
<reference evidence="4 5" key="1">
    <citation type="submission" date="2017-06" db="EMBL/GenBank/DDBJ databases">
        <authorList>
            <person name="Kim H.J."/>
            <person name="Triplett B.A."/>
        </authorList>
    </citation>
    <scope>NUCLEOTIDE SEQUENCE [LARGE SCALE GENOMIC DNA]</scope>
    <source>
        <strain evidence="4 5">U15</strain>
    </source>
</reference>
<keyword evidence="2" id="KW-0812">Transmembrane</keyword>